<gene>
    <name evidence="2" type="ORF">EI42_01217</name>
</gene>
<dbReference type="Proteomes" id="UP000248806">
    <property type="component" value="Unassembled WGS sequence"/>
</dbReference>
<evidence type="ECO:0000256" key="1">
    <source>
        <dbReference type="SAM" id="Phobius"/>
    </source>
</evidence>
<evidence type="ECO:0000313" key="2">
    <source>
        <dbReference type="EMBL" id="PZW34380.1"/>
    </source>
</evidence>
<proteinExistence type="predicted"/>
<keyword evidence="3" id="KW-1185">Reference proteome</keyword>
<evidence type="ECO:0008006" key="4">
    <source>
        <dbReference type="Google" id="ProtNLM"/>
    </source>
</evidence>
<sequence length="51" mass="5617">MLLREKKGNPATEPVPGVAPTRLHFIDNIRILLTIPVVLVHLAVTYAMLAL</sequence>
<dbReference type="AlphaFoldDB" id="A0A326UBC5"/>
<keyword evidence="1" id="KW-0812">Transmembrane</keyword>
<accession>A0A326UBC5</accession>
<protein>
    <recommendedName>
        <fullName evidence="4">Acyltransferase-like protein</fullName>
    </recommendedName>
</protein>
<evidence type="ECO:0000313" key="3">
    <source>
        <dbReference type="Proteomes" id="UP000248806"/>
    </source>
</evidence>
<feature type="transmembrane region" description="Helical" evidence="1">
    <location>
        <begin position="31"/>
        <end position="49"/>
    </location>
</feature>
<reference evidence="2 3" key="1">
    <citation type="submission" date="2018-06" db="EMBL/GenBank/DDBJ databases">
        <title>Genomic Encyclopedia of Archaeal and Bacterial Type Strains, Phase II (KMG-II): from individual species to whole genera.</title>
        <authorList>
            <person name="Goeker M."/>
        </authorList>
    </citation>
    <scope>NUCLEOTIDE SEQUENCE [LARGE SCALE GENOMIC DNA]</scope>
    <source>
        <strain evidence="2 3">ATCC BAA-1881</strain>
    </source>
</reference>
<comment type="caution">
    <text evidence="2">The sequence shown here is derived from an EMBL/GenBank/DDBJ whole genome shotgun (WGS) entry which is preliminary data.</text>
</comment>
<organism evidence="2 3">
    <name type="scientific">Thermosporothrix hazakensis</name>
    <dbReference type="NCBI Taxonomy" id="644383"/>
    <lineage>
        <taxon>Bacteria</taxon>
        <taxon>Bacillati</taxon>
        <taxon>Chloroflexota</taxon>
        <taxon>Ktedonobacteria</taxon>
        <taxon>Ktedonobacterales</taxon>
        <taxon>Thermosporotrichaceae</taxon>
        <taxon>Thermosporothrix</taxon>
    </lineage>
</organism>
<keyword evidence="1" id="KW-1133">Transmembrane helix</keyword>
<dbReference type="RefSeq" id="WP_170142397.1">
    <property type="nucleotide sequence ID" value="NZ_BIFX01000001.1"/>
</dbReference>
<keyword evidence="1" id="KW-0472">Membrane</keyword>
<dbReference type="EMBL" id="QKUF01000002">
    <property type="protein sequence ID" value="PZW34380.1"/>
    <property type="molecule type" value="Genomic_DNA"/>
</dbReference>
<name>A0A326UBC5_THEHA</name>